<gene>
    <name evidence="3" type="ORF">AAW00_04470</name>
</gene>
<dbReference type="RefSeq" id="WP_047003532.1">
    <property type="nucleotide sequence ID" value="NZ_LBHB01000001.1"/>
</dbReference>
<feature type="chain" id="PRO_5002581291" description="Elongation factor P" evidence="2">
    <location>
        <begin position="23"/>
        <end position="117"/>
    </location>
</feature>
<dbReference type="STRING" id="1581420.AAW00_04470"/>
<keyword evidence="4" id="KW-1185">Reference proteome</keyword>
<evidence type="ECO:0008006" key="5">
    <source>
        <dbReference type="Google" id="ProtNLM"/>
    </source>
</evidence>
<proteinExistence type="predicted"/>
<dbReference type="PATRIC" id="fig|1581420.6.peg.900"/>
<evidence type="ECO:0000313" key="3">
    <source>
        <dbReference type="EMBL" id="KLE36105.1"/>
    </source>
</evidence>
<comment type="caution">
    <text evidence="3">The sequence shown here is derived from an EMBL/GenBank/DDBJ whole genome shotgun (WGS) entry which is preliminary data.</text>
</comment>
<sequence length="117" mass="12754">MTFRHAFLAAALAATVAVPVLAQGEIGTIRRGFYVCELPGDASGEASIALPQQSFRILSASRYTSPQGDGTYLRRGDRVQMTSGPRNGDAYRVLDEGSLRKLHGGETTRLRCIRRSR</sequence>
<dbReference type="OrthoDB" id="7509105at2"/>
<dbReference type="EMBL" id="LBHB01000001">
    <property type="protein sequence ID" value="KLE36105.1"/>
    <property type="molecule type" value="Genomic_DNA"/>
</dbReference>
<keyword evidence="2" id="KW-0732">Signal</keyword>
<accession>A0A0G9MZF0</accession>
<feature type="signal peptide" evidence="2">
    <location>
        <begin position="1"/>
        <end position="22"/>
    </location>
</feature>
<organism evidence="3 4">
    <name type="scientific">Aurantiacibacter luteus</name>
    <dbReference type="NCBI Taxonomy" id="1581420"/>
    <lineage>
        <taxon>Bacteria</taxon>
        <taxon>Pseudomonadati</taxon>
        <taxon>Pseudomonadota</taxon>
        <taxon>Alphaproteobacteria</taxon>
        <taxon>Sphingomonadales</taxon>
        <taxon>Erythrobacteraceae</taxon>
        <taxon>Aurantiacibacter</taxon>
    </lineage>
</organism>
<dbReference type="Proteomes" id="UP000053464">
    <property type="component" value="Unassembled WGS sequence"/>
</dbReference>
<evidence type="ECO:0000313" key="4">
    <source>
        <dbReference type="Proteomes" id="UP000053464"/>
    </source>
</evidence>
<protein>
    <recommendedName>
        <fullName evidence="5">Elongation factor P</fullName>
    </recommendedName>
</protein>
<dbReference type="AlphaFoldDB" id="A0A0G9MZF0"/>
<evidence type="ECO:0000256" key="2">
    <source>
        <dbReference type="SAM" id="SignalP"/>
    </source>
</evidence>
<evidence type="ECO:0000256" key="1">
    <source>
        <dbReference type="SAM" id="MobiDB-lite"/>
    </source>
</evidence>
<feature type="region of interest" description="Disordered" evidence="1">
    <location>
        <begin position="68"/>
        <end position="87"/>
    </location>
</feature>
<name>A0A0G9MZF0_9SPHN</name>
<reference evidence="3 4" key="1">
    <citation type="submission" date="2015-04" db="EMBL/GenBank/DDBJ databases">
        <title>The draft genome sequence of Erythrobacter luteus KA37.</title>
        <authorList>
            <person name="Zhuang L."/>
            <person name="Liu Y."/>
            <person name="Shao Z."/>
        </authorList>
    </citation>
    <scope>NUCLEOTIDE SEQUENCE [LARGE SCALE GENOMIC DNA]</scope>
    <source>
        <strain evidence="3 4">KA37</strain>
    </source>
</reference>